<evidence type="ECO:0000256" key="1">
    <source>
        <dbReference type="SAM" id="MobiDB-lite"/>
    </source>
</evidence>
<feature type="region of interest" description="Disordered" evidence="1">
    <location>
        <begin position="128"/>
        <end position="176"/>
    </location>
</feature>
<feature type="compositionally biased region" description="Low complexity" evidence="1">
    <location>
        <begin position="352"/>
        <end position="370"/>
    </location>
</feature>
<feature type="compositionally biased region" description="Low complexity" evidence="1">
    <location>
        <begin position="140"/>
        <end position="156"/>
    </location>
</feature>
<feature type="compositionally biased region" description="Low complexity" evidence="1">
    <location>
        <begin position="433"/>
        <end position="444"/>
    </location>
</feature>
<proteinExistence type="predicted"/>
<feature type="region of interest" description="Disordered" evidence="1">
    <location>
        <begin position="352"/>
        <end position="371"/>
    </location>
</feature>
<dbReference type="AlphaFoldDB" id="A0AAW0F3G1"/>
<gene>
    <name evidence="2" type="ORF">NESM_000008900</name>
</gene>
<dbReference type="Proteomes" id="UP001430356">
    <property type="component" value="Unassembled WGS sequence"/>
</dbReference>
<name>A0AAW0F3G1_9TRYP</name>
<evidence type="ECO:0000313" key="2">
    <source>
        <dbReference type="EMBL" id="KAK7199638.1"/>
    </source>
</evidence>
<feature type="region of interest" description="Disordered" evidence="1">
    <location>
        <begin position="405"/>
        <end position="460"/>
    </location>
</feature>
<sequence length="510" mass="53965">MIRDQSHAFCQCTYCDQEPQEKSSGAGASMRAAMESLDRPGASRDELYMKSLQRSLRAKAFLDSAKNSAKFIPDEQLLSSTKRREAKELAIAAELVPVRRRDRLQELVLLEHKNRLREEAALRAQRRALGLPDEEDGEVPASAPRSESPASTRPSSKASSQQRRLSSGSATPASRCSADHDLHAMLSGIKSIVEEDPAGSTDTLTREQVYKLRQLMHTQKKKTRDMVDSCENQPHACGHCVDVHVQARHLSAAPHGSVAFGLTGKVINPEEGIRYGTDTQRGLDGTFNASTVDPATVSGTRGRLTNYNAHPYGTGLVFLPVSTTGGGGRVGSGAAGAGATTAGVTARAGTARAGTAPAGTARAGAAGAGSQSTRFRASFNNNIGSAEPVEEELQFPGSTYNVYDATAGRGATPPPAAAAQSGKGERAVKIDTASSNAGSQNAANVTSADGSSPAAAEQPTYTSSVAMWQTTNQDRELDMMRFMEFQQKMKANGKRVYAESASRFANAATV</sequence>
<organism evidence="2 3">
    <name type="scientific">Novymonas esmeraldas</name>
    <dbReference type="NCBI Taxonomy" id="1808958"/>
    <lineage>
        <taxon>Eukaryota</taxon>
        <taxon>Discoba</taxon>
        <taxon>Euglenozoa</taxon>
        <taxon>Kinetoplastea</taxon>
        <taxon>Metakinetoplastina</taxon>
        <taxon>Trypanosomatida</taxon>
        <taxon>Trypanosomatidae</taxon>
        <taxon>Novymonas</taxon>
    </lineage>
</organism>
<accession>A0AAW0F3G1</accession>
<protein>
    <submittedName>
        <fullName evidence="2">Uncharacterized protein</fullName>
    </submittedName>
</protein>
<reference evidence="2 3" key="1">
    <citation type="journal article" date="2021" name="MBio">
        <title>A New Model Trypanosomatid, Novymonas esmeraldas: Genomic Perception of Its 'Candidatus Pandoraea novymonadis' Endosymbiont.</title>
        <authorList>
            <person name="Zakharova A."/>
            <person name="Saura A."/>
            <person name="Butenko A."/>
            <person name="Podesvova L."/>
            <person name="Warmusova S."/>
            <person name="Kostygov A.Y."/>
            <person name="Nenarokova A."/>
            <person name="Lukes J."/>
            <person name="Opperdoes F.R."/>
            <person name="Yurchenko V."/>
        </authorList>
    </citation>
    <scope>NUCLEOTIDE SEQUENCE [LARGE SCALE GENOMIC DNA]</scope>
    <source>
        <strain evidence="2 3">E262AT.01</strain>
    </source>
</reference>
<dbReference type="EMBL" id="JAECZO010000001">
    <property type="protein sequence ID" value="KAK7199638.1"/>
    <property type="molecule type" value="Genomic_DNA"/>
</dbReference>
<evidence type="ECO:0000313" key="3">
    <source>
        <dbReference type="Proteomes" id="UP001430356"/>
    </source>
</evidence>
<keyword evidence="3" id="KW-1185">Reference proteome</keyword>
<comment type="caution">
    <text evidence="2">The sequence shown here is derived from an EMBL/GenBank/DDBJ whole genome shotgun (WGS) entry which is preliminary data.</text>
</comment>
<feature type="compositionally biased region" description="Polar residues" evidence="1">
    <location>
        <begin position="157"/>
        <end position="174"/>
    </location>
</feature>